<protein>
    <recommendedName>
        <fullName evidence="7">FAD-binding PCMH-type domain-containing protein</fullName>
    </recommendedName>
</protein>
<evidence type="ECO:0000313" key="5">
    <source>
        <dbReference type="EMBL" id="RDB30953.1"/>
    </source>
</evidence>
<dbReference type="InterPro" id="IPR012951">
    <property type="entry name" value="BBE"/>
</dbReference>
<evidence type="ECO:0000256" key="1">
    <source>
        <dbReference type="ARBA" id="ARBA00005466"/>
    </source>
</evidence>
<reference evidence="5" key="1">
    <citation type="submission" date="2018-04" db="EMBL/GenBank/DDBJ databases">
        <title>Whole genome sequencing of Hypsizygus marmoreus.</title>
        <authorList>
            <person name="Choi I.-G."/>
            <person name="Min B."/>
            <person name="Kim J.-G."/>
            <person name="Kim S."/>
            <person name="Oh Y.-L."/>
            <person name="Kong W.-S."/>
            <person name="Park H."/>
            <person name="Jeong J."/>
            <person name="Song E.-S."/>
        </authorList>
    </citation>
    <scope>NUCLEOTIDE SEQUENCE [LARGE SCALE GENOMIC DNA]</scope>
    <source>
        <strain evidence="5">51987-8</strain>
    </source>
</reference>
<dbReference type="InParanoid" id="A0A369KGP9"/>
<dbReference type="EMBL" id="LUEZ02000002">
    <property type="protein sequence ID" value="RDB30953.1"/>
    <property type="molecule type" value="Genomic_DNA"/>
</dbReference>
<dbReference type="Pfam" id="PF08031">
    <property type="entry name" value="BBE"/>
    <property type="match status" value="1"/>
</dbReference>
<evidence type="ECO:0000259" key="3">
    <source>
        <dbReference type="Pfam" id="PF01565"/>
    </source>
</evidence>
<dbReference type="InterPro" id="IPR016169">
    <property type="entry name" value="FAD-bd_PCMH_sub2"/>
</dbReference>
<dbReference type="AlphaFoldDB" id="A0A369KGP9"/>
<comment type="caution">
    <text evidence="5">The sequence shown here is derived from an EMBL/GenBank/DDBJ whole genome shotgun (WGS) entry which is preliminary data.</text>
</comment>
<name>A0A369KGP9_HYPMA</name>
<dbReference type="GO" id="GO:0016491">
    <property type="term" value="F:oxidoreductase activity"/>
    <property type="evidence" value="ECO:0007669"/>
    <property type="project" value="UniProtKB-KW"/>
</dbReference>
<dbReference type="PANTHER" id="PTHR13878">
    <property type="entry name" value="GULONOLACTONE OXIDASE"/>
    <property type="match status" value="1"/>
</dbReference>
<dbReference type="SUPFAM" id="SSF56176">
    <property type="entry name" value="FAD-binding/transporter-associated domain-like"/>
    <property type="match status" value="1"/>
</dbReference>
<dbReference type="Gene3D" id="3.30.465.10">
    <property type="match status" value="1"/>
</dbReference>
<comment type="similarity">
    <text evidence="1">Belongs to the oxygen-dependent FAD-linked oxidoreductase family.</text>
</comment>
<dbReference type="Pfam" id="PF01565">
    <property type="entry name" value="FAD_binding_4"/>
    <property type="match status" value="1"/>
</dbReference>
<evidence type="ECO:0000259" key="4">
    <source>
        <dbReference type="Pfam" id="PF08031"/>
    </source>
</evidence>
<keyword evidence="2" id="KW-0560">Oxidoreductase</keyword>
<evidence type="ECO:0000313" key="6">
    <source>
        <dbReference type="Proteomes" id="UP000076154"/>
    </source>
</evidence>
<dbReference type="OrthoDB" id="9983560at2759"/>
<evidence type="ECO:0008006" key="7">
    <source>
        <dbReference type="Google" id="ProtNLM"/>
    </source>
</evidence>
<dbReference type="Proteomes" id="UP000076154">
    <property type="component" value="Unassembled WGS sequence"/>
</dbReference>
<dbReference type="InterPro" id="IPR036318">
    <property type="entry name" value="FAD-bd_PCMH-like_sf"/>
</dbReference>
<dbReference type="InterPro" id="IPR006094">
    <property type="entry name" value="Oxid_FAD_bind_N"/>
</dbReference>
<gene>
    <name evidence="5" type="ORF">Hypma_000138</name>
</gene>
<feature type="domain" description="FAD linked oxidase N-terminal" evidence="3">
    <location>
        <begin position="18"/>
        <end position="87"/>
    </location>
</feature>
<dbReference type="STRING" id="39966.A0A369KGP9"/>
<dbReference type="InterPro" id="IPR050432">
    <property type="entry name" value="FAD-linked_Oxidoreductases_BP"/>
</dbReference>
<keyword evidence="6" id="KW-1185">Reference proteome</keyword>
<dbReference type="GO" id="GO:0050660">
    <property type="term" value="F:flavin adenine dinucleotide binding"/>
    <property type="evidence" value="ECO:0007669"/>
    <property type="project" value="InterPro"/>
</dbReference>
<accession>A0A369KGP9</accession>
<dbReference type="PANTHER" id="PTHR13878:SF91">
    <property type="entry name" value="FAD BINDING DOMAIN PROTEIN (AFU_ORTHOLOGUE AFUA_6G12070)-RELATED"/>
    <property type="match status" value="1"/>
</dbReference>
<feature type="domain" description="Berberine/berberine-like" evidence="4">
    <location>
        <begin position="327"/>
        <end position="357"/>
    </location>
</feature>
<sequence>MSYSKAFTLQGCTDSFQAITLRAGVIFDDVYKFADAKNVTFIGGYAQGVGASSGWLMGGGHSILTPVYGLGVDRVLQIKVVTPDGAYRIANKCQNADLFWALRGSGRGTFGVVIESTHLVEPKLTFQTTVISFTPTPDNTRSFFELIVSNTVKWANEGWGGHVTDGGMIYVTPLLSLEEAAESMKAVTDYSITQGGTGLVETSLSWLDFFTKYVVGHQGPIGQLIVLGTRLIPKSNFESEGGKTQLIDVLMDLRATLINIATVTPILYNATSATDTSVTPAWRDALWHLPQGARWSYNSSVPEIVGAQTFLHKFVDRFRALAPDSGAYLNEAEVYETDHEAAFWGSNYARLLQIKKK</sequence>
<evidence type="ECO:0000256" key="2">
    <source>
        <dbReference type="ARBA" id="ARBA00023002"/>
    </source>
</evidence>
<proteinExistence type="inferred from homology"/>
<organism evidence="5 6">
    <name type="scientific">Hypsizygus marmoreus</name>
    <name type="common">White beech mushroom</name>
    <name type="synonym">Agaricus marmoreus</name>
    <dbReference type="NCBI Taxonomy" id="39966"/>
    <lineage>
        <taxon>Eukaryota</taxon>
        <taxon>Fungi</taxon>
        <taxon>Dikarya</taxon>
        <taxon>Basidiomycota</taxon>
        <taxon>Agaricomycotina</taxon>
        <taxon>Agaricomycetes</taxon>
        <taxon>Agaricomycetidae</taxon>
        <taxon>Agaricales</taxon>
        <taxon>Tricholomatineae</taxon>
        <taxon>Lyophyllaceae</taxon>
        <taxon>Hypsizygus</taxon>
    </lineage>
</organism>